<name>A0A2S1LZT8_9BACI</name>
<dbReference type="KEGG" id="beo:BEH_26460"/>
<dbReference type="InterPro" id="IPR035406">
    <property type="entry name" value="DUF5412"/>
</dbReference>
<protein>
    <recommendedName>
        <fullName evidence="3">DUF5412 domain-containing protein</fullName>
    </recommendedName>
</protein>
<dbReference type="RefSeq" id="WP_046218382.1">
    <property type="nucleotide sequence ID" value="NZ_CP015328.1"/>
</dbReference>
<reference evidence="1 2" key="1">
    <citation type="journal article" date="2015" name="PLoS ONE">
        <title>Genome Sequence of Bacillus endophyticus and Analysis of Its Companion Mechanism in the Ketogulonigenium vulgare-Bacillus Strain Consortium.</title>
        <authorList>
            <person name="Jia N."/>
            <person name="Du J."/>
            <person name="Ding M.Z."/>
            <person name="Gao F."/>
            <person name="Yuan Y.J."/>
        </authorList>
    </citation>
    <scope>NUCLEOTIDE SEQUENCE [LARGE SCALE GENOMIC DNA]</scope>
    <source>
        <strain evidence="1 2">Hbe603</strain>
        <plasmid evidence="2">pbeh6</plasmid>
    </source>
</reference>
<dbReference type="OrthoDB" id="2943034at2"/>
<proteinExistence type="predicted"/>
<accession>A0A2S1LZT8</accession>
<sequence>MSKKKILIFALLTLFLILSALVLWINSSMIKHLDELDGRGRFITDVRSPTKEYTAIAYIIDDGGATVGGALRVGITSYRLAERDFNDKTVYWDIDTPYMENPHIKWINRHTVEVNGVKIDIYNKDTYYNWRDHI</sequence>
<keyword evidence="2" id="KW-1185">Reference proteome</keyword>
<gene>
    <name evidence="1" type="ORF">BEH_26460</name>
</gene>
<evidence type="ECO:0000313" key="2">
    <source>
        <dbReference type="Proteomes" id="UP000036202"/>
    </source>
</evidence>
<dbReference type="Pfam" id="PF17428">
    <property type="entry name" value="DUF5412"/>
    <property type="match status" value="1"/>
</dbReference>
<evidence type="ECO:0000313" key="1">
    <source>
        <dbReference type="EMBL" id="AWG44330.1"/>
    </source>
</evidence>
<dbReference type="Proteomes" id="UP000036202">
    <property type="component" value="Plasmid pbeh6"/>
</dbReference>
<dbReference type="AlphaFoldDB" id="A0A2S1LZT8"/>
<organism evidence="1 2">
    <name type="scientific">Priestia filamentosa</name>
    <dbReference type="NCBI Taxonomy" id="1402861"/>
    <lineage>
        <taxon>Bacteria</taxon>
        <taxon>Bacillati</taxon>
        <taxon>Bacillota</taxon>
        <taxon>Bacilli</taxon>
        <taxon>Bacillales</taxon>
        <taxon>Bacillaceae</taxon>
        <taxon>Priestia</taxon>
    </lineage>
</organism>
<geneLocation type="plasmid" evidence="2">
    <name>pbeh6</name>
</geneLocation>
<dbReference type="EMBL" id="CP015328">
    <property type="protein sequence ID" value="AWG44330.1"/>
    <property type="molecule type" value="Genomic_DNA"/>
</dbReference>
<evidence type="ECO:0008006" key="3">
    <source>
        <dbReference type="Google" id="ProtNLM"/>
    </source>
</evidence>
<keyword evidence="1" id="KW-0614">Plasmid</keyword>